<dbReference type="InterPro" id="IPR003838">
    <property type="entry name" value="ABC3_permease_C"/>
</dbReference>
<dbReference type="EMBL" id="BAAASD010000033">
    <property type="protein sequence ID" value="GAA2361738.1"/>
    <property type="molecule type" value="Genomic_DNA"/>
</dbReference>
<feature type="transmembrane region" description="Helical" evidence="7">
    <location>
        <begin position="378"/>
        <end position="401"/>
    </location>
</feature>
<evidence type="ECO:0000256" key="4">
    <source>
        <dbReference type="ARBA" id="ARBA00022989"/>
    </source>
</evidence>
<keyword evidence="3 7" id="KW-0812">Transmembrane</keyword>
<comment type="subcellular location">
    <subcellularLocation>
        <location evidence="1">Cell membrane</location>
        <topology evidence="1">Multi-pass membrane protein</topology>
    </subcellularLocation>
</comment>
<protein>
    <submittedName>
        <fullName evidence="9">FtsX-like permease family protein</fullName>
    </submittedName>
</protein>
<feature type="transmembrane region" description="Helical" evidence="7">
    <location>
        <begin position="336"/>
        <end position="358"/>
    </location>
</feature>
<feature type="transmembrane region" description="Helical" evidence="7">
    <location>
        <begin position="422"/>
        <end position="441"/>
    </location>
</feature>
<evidence type="ECO:0000313" key="10">
    <source>
        <dbReference type="Proteomes" id="UP001500253"/>
    </source>
</evidence>
<dbReference type="RefSeq" id="WP_346177543.1">
    <property type="nucleotide sequence ID" value="NZ_BAAASD010000033.1"/>
</dbReference>
<evidence type="ECO:0000256" key="1">
    <source>
        <dbReference type="ARBA" id="ARBA00004651"/>
    </source>
</evidence>
<keyword evidence="5 7" id="KW-0472">Membrane</keyword>
<dbReference type="InterPro" id="IPR050250">
    <property type="entry name" value="Macrolide_Exporter_MacB"/>
</dbReference>
<gene>
    <name evidence="9" type="ORF">GCM10010246_60730</name>
</gene>
<comment type="similarity">
    <text evidence="6">Belongs to the ABC-4 integral membrane protein family.</text>
</comment>
<evidence type="ECO:0000259" key="8">
    <source>
        <dbReference type="Pfam" id="PF02687"/>
    </source>
</evidence>
<evidence type="ECO:0000256" key="7">
    <source>
        <dbReference type="SAM" id="Phobius"/>
    </source>
</evidence>
<dbReference type="Pfam" id="PF02687">
    <property type="entry name" value="FtsX"/>
    <property type="match status" value="2"/>
</dbReference>
<keyword evidence="10" id="KW-1185">Reference proteome</keyword>
<evidence type="ECO:0000256" key="2">
    <source>
        <dbReference type="ARBA" id="ARBA00022475"/>
    </source>
</evidence>
<evidence type="ECO:0000256" key="6">
    <source>
        <dbReference type="ARBA" id="ARBA00038076"/>
    </source>
</evidence>
<dbReference type="PANTHER" id="PTHR30572">
    <property type="entry name" value="MEMBRANE COMPONENT OF TRANSPORTER-RELATED"/>
    <property type="match status" value="1"/>
</dbReference>
<reference evidence="9 10" key="1">
    <citation type="journal article" date="2019" name="Int. J. Syst. Evol. Microbiol.">
        <title>The Global Catalogue of Microorganisms (GCM) 10K type strain sequencing project: providing services to taxonomists for standard genome sequencing and annotation.</title>
        <authorList>
            <consortium name="The Broad Institute Genomics Platform"/>
            <consortium name="The Broad Institute Genome Sequencing Center for Infectious Disease"/>
            <person name="Wu L."/>
            <person name="Ma J."/>
        </authorList>
    </citation>
    <scope>NUCLEOTIDE SEQUENCE [LARGE SCALE GENOMIC DNA]</scope>
    <source>
        <strain evidence="9 10">JCM 4316</strain>
    </source>
</reference>
<keyword evidence="4 7" id="KW-1133">Transmembrane helix</keyword>
<proteinExistence type="inferred from homology"/>
<keyword evidence="2" id="KW-1003">Cell membrane</keyword>
<dbReference type="PANTHER" id="PTHR30572:SF4">
    <property type="entry name" value="ABC TRANSPORTER PERMEASE YTRF"/>
    <property type="match status" value="1"/>
</dbReference>
<name>A0ABN3GV59_9ACTN</name>
<feature type="transmembrane region" description="Helical" evidence="7">
    <location>
        <begin position="491"/>
        <end position="519"/>
    </location>
</feature>
<sequence length="857" mass="86398">MSAPAPGRGTVRVTALLASRAARTHRKAWAAVFAALALTSLLLGSFVLALTSTALGHPRVERYAAADLVVAGDQETRFTAKPWGGDPETARAGLTERVRVERGALDVVRKVPGVRAAVPDDVFQVGRGGRALAGRPWDAARLAPYALRDGRAPKGAGEVVMGGGARPGERVTLRVAGVDAAYTVVGVADGPRAAVYFEAARARRLAGHPGSLDAIGVIAASGVGTDELYGRVRHALDAAGVHSVGNRADGDSAKARVLTGDGRGGPEFLGVASARAGVLELLASVAGTVVLVSLLVVSSTVVQALRQRAPEIGLLRAVGATPRQLRGAIGREVGRVAARAALVGAVAALPAYAGLRALLAACGALPPGLVLPFPPWLWPAPLVTGGLTVLIARAAAWLACARAAKLRPAEALREAPPGTARRVTGLVLLALGAGSAGTAVLQSGQTAAMAAGAAAMTMVVGCAVLGPWIAMGAMRVLGAPMRRFGGPGGRLAAANCAAAAPRLGAALTPIILVTAFAAVQLSGGATLTHAGGAQARDAMRADLAVRADGGLPDGAVERIRRVPGVRAATDVVRGTVVLARRETGEPRVDRLPVLGLTPQGLPRTLDPGVRDGGLSGLRPGTVAIGADRARSLGARPGSTVTLRFGDGAEAKLRVVATYDRALALGDFLLSRDELLRHTSTPGAGRILVAAGPGADRAAVAEALAAAVPGARVTPDPAPLHVEPEDQALVEVVTVAAVSAIGAFTVIAVLSTLSLITIGRRPELRLLRLAGAGRRQLRRMLRLEAGATAVTGLAVGAAVASVPLLAFSVAMARTVPYLPPVQGLVIVAVVAVTTAAGTLPPARAALRGRYPGSGPAGG</sequence>
<evidence type="ECO:0000313" key="9">
    <source>
        <dbReference type="EMBL" id="GAA2361738.1"/>
    </source>
</evidence>
<feature type="transmembrane region" description="Helical" evidence="7">
    <location>
        <begin position="784"/>
        <end position="808"/>
    </location>
</feature>
<feature type="transmembrane region" description="Helical" evidence="7">
    <location>
        <begin position="820"/>
        <end position="838"/>
    </location>
</feature>
<feature type="transmembrane region" description="Helical" evidence="7">
    <location>
        <begin position="447"/>
        <end position="470"/>
    </location>
</feature>
<feature type="transmembrane region" description="Helical" evidence="7">
    <location>
        <begin position="28"/>
        <end position="50"/>
    </location>
</feature>
<comment type="caution">
    <text evidence="9">The sequence shown here is derived from an EMBL/GenBank/DDBJ whole genome shotgun (WGS) entry which is preliminary data.</text>
</comment>
<feature type="transmembrane region" description="Helical" evidence="7">
    <location>
        <begin position="281"/>
        <end position="302"/>
    </location>
</feature>
<accession>A0ABN3GV59</accession>
<evidence type="ECO:0000256" key="3">
    <source>
        <dbReference type="ARBA" id="ARBA00022692"/>
    </source>
</evidence>
<feature type="domain" description="ABC3 transporter permease C-terminal" evidence="8">
    <location>
        <begin position="285"/>
        <end position="405"/>
    </location>
</feature>
<evidence type="ECO:0000256" key="5">
    <source>
        <dbReference type="ARBA" id="ARBA00023136"/>
    </source>
</evidence>
<dbReference type="Proteomes" id="UP001500253">
    <property type="component" value="Unassembled WGS sequence"/>
</dbReference>
<organism evidence="9 10">
    <name type="scientific">Streptomyces cuspidosporus</name>
    <dbReference type="NCBI Taxonomy" id="66882"/>
    <lineage>
        <taxon>Bacteria</taxon>
        <taxon>Bacillati</taxon>
        <taxon>Actinomycetota</taxon>
        <taxon>Actinomycetes</taxon>
        <taxon>Kitasatosporales</taxon>
        <taxon>Streptomycetaceae</taxon>
        <taxon>Streptomyces</taxon>
    </lineage>
</organism>
<feature type="transmembrane region" description="Helical" evidence="7">
    <location>
        <begin position="731"/>
        <end position="757"/>
    </location>
</feature>
<feature type="domain" description="ABC3 transporter permease C-terminal" evidence="8">
    <location>
        <begin position="740"/>
        <end position="842"/>
    </location>
</feature>